<reference evidence="11" key="1">
    <citation type="journal article" date="2023" name="Mol. Phylogenet. Evol.">
        <title>Genome-scale phylogeny and comparative genomics of the fungal order Sordariales.</title>
        <authorList>
            <person name="Hensen N."/>
            <person name="Bonometti L."/>
            <person name="Westerberg I."/>
            <person name="Brannstrom I.O."/>
            <person name="Guillou S."/>
            <person name="Cros-Aarteil S."/>
            <person name="Calhoun S."/>
            <person name="Haridas S."/>
            <person name="Kuo A."/>
            <person name="Mondo S."/>
            <person name="Pangilinan J."/>
            <person name="Riley R."/>
            <person name="LaButti K."/>
            <person name="Andreopoulos B."/>
            <person name="Lipzen A."/>
            <person name="Chen C."/>
            <person name="Yan M."/>
            <person name="Daum C."/>
            <person name="Ng V."/>
            <person name="Clum A."/>
            <person name="Steindorff A."/>
            <person name="Ohm R.A."/>
            <person name="Martin F."/>
            <person name="Silar P."/>
            <person name="Natvig D.O."/>
            <person name="Lalanne C."/>
            <person name="Gautier V."/>
            <person name="Ament-Velasquez S.L."/>
            <person name="Kruys A."/>
            <person name="Hutchinson M.I."/>
            <person name="Powell A.J."/>
            <person name="Barry K."/>
            <person name="Miller A.N."/>
            <person name="Grigoriev I.V."/>
            <person name="Debuchy R."/>
            <person name="Gladieux P."/>
            <person name="Hiltunen Thoren M."/>
            <person name="Johannesson H."/>
        </authorList>
    </citation>
    <scope>NUCLEOTIDE SEQUENCE [LARGE SCALE GENOMIC DNA]</scope>
    <source>
        <strain evidence="11">CBS 284.82</strain>
    </source>
</reference>
<name>A0AAN6P9F9_9PEZI</name>
<dbReference type="Proteomes" id="UP001303115">
    <property type="component" value="Unassembled WGS sequence"/>
</dbReference>
<organism evidence="10 11">
    <name type="scientific">Parachaetomium inaequale</name>
    <dbReference type="NCBI Taxonomy" id="2588326"/>
    <lineage>
        <taxon>Eukaryota</taxon>
        <taxon>Fungi</taxon>
        <taxon>Dikarya</taxon>
        <taxon>Ascomycota</taxon>
        <taxon>Pezizomycotina</taxon>
        <taxon>Sordariomycetes</taxon>
        <taxon>Sordariomycetidae</taxon>
        <taxon>Sordariales</taxon>
        <taxon>Chaetomiaceae</taxon>
        <taxon>Parachaetomium</taxon>
    </lineage>
</organism>
<dbReference type="InterPro" id="IPR000028">
    <property type="entry name" value="Chloroperoxidase"/>
</dbReference>
<keyword evidence="2 10" id="KW-0575">Peroxidase</keyword>
<dbReference type="PROSITE" id="PS51405">
    <property type="entry name" value="HEME_HALOPEROXIDASE"/>
    <property type="match status" value="1"/>
</dbReference>
<evidence type="ECO:0000313" key="11">
    <source>
        <dbReference type="Proteomes" id="UP001303115"/>
    </source>
</evidence>
<keyword evidence="8" id="KW-0732">Signal</keyword>
<protein>
    <submittedName>
        <fullName evidence="10">Peroxidase, family 2-domain-containing protein</fullName>
    </submittedName>
</protein>
<evidence type="ECO:0000256" key="1">
    <source>
        <dbReference type="ARBA" id="ARBA00001970"/>
    </source>
</evidence>
<dbReference type="Pfam" id="PF01328">
    <property type="entry name" value="Peroxidase_2"/>
    <property type="match status" value="1"/>
</dbReference>
<keyword evidence="6" id="KW-0408">Iron</keyword>
<proteinExistence type="inferred from homology"/>
<keyword evidence="3" id="KW-0349">Heme</keyword>
<comment type="cofactor">
    <cofactor evidence="1">
        <name>heme b</name>
        <dbReference type="ChEBI" id="CHEBI:60344"/>
    </cofactor>
</comment>
<evidence type="ECO:0000256" key="6">
    <source>
        <dbReference type="ARBA" id="ARBA00023004"/>
    </source>
</evidence>
<evidence type="ECO:0000259" key="9">
    <source>
        <dbReference type="PROSITE" id="PS51405"/>
    </source>
</evidence>
<evidence type="ECO:0000256" key="3">
    <source>
        <dbReference type="ARBA" id="ARBA00022617"/>
    </source>
</evidence>
<dbReference type="GO" id="GO:0004601">
    <property type="term" value="F:peroxidase activity"/>
    <property type="evidence" value="ECO:0007669"/>
    <property type="project" value="UniProtKB-KW"/>
</dbReference>
<dbReference type="PANTHER" id="PTHR33577:SF19">
    <property type="entry name" value="HEME HALOPEROXIDASE FAMILY PROFILE DOMAIN-CONTAINING PROTEIN-RELATED"/>
    <property type="match status" value="1"/>
</dbReference>
<evidence type="ECO:0000256" key="5">
    <source>
        <dbReference type="ARBA" id="ARBA00023002"/>
    </source>
</evidence>
<dbReference type="EMBL" id="MU854680">
    <property type="protein sequence ID" value="KAK4031907.1"/>
    <property type="molecule type" value="Genomic_DNA"/>
</dbReference>
<gene>
    <name evidence="10" type="ORF">C8A01DRAFT_20952</name>
</gene>
<accession>A0AAN6P9F9</accession>
<feature type="chain" id="PRO_5043038210" evidence="8">
    <location>
        <begin position="19"/>
        <end position="262"/>
    </location>
</feature>
<dbReference type="SUPFAM" id="SSF47571">
    <property type="entry name" value="Cloroperoxidase"/>
    <property type="match status" value="1"/>
</dbReference>
<dbReference type="Gene3D" id="1.10.489.10">
    <property type="entry name" value="Chloroperoxidase-like"/>
    <property type="match status" value="1"/>
</dbReference>
<keyword evidence="11" id="KW-1185">Reference proteome</keyword>
<keyword evidence="4" id="KW-0479">Metal-binding</keyword>
<comment type="caution">
    <text evidence="10">The sequence shown here is derived from an EMBL/GenBank/DDBJ whole genome shotgun (WGS) entry which is preliminary data.</text>
</comment>
<evidence type="ECO:0000256" key="8">
    <source>
        <dbReference type="SAM" id="SignalP"/>
    </source>
</evidence>
<evidence type="ECO:0000313" key="10">
    <source>
        <dbReference type="EMBL" id="KAK4031907.1"/>
    </source>
</evidence>
<dbReference type="AlphaFoldDB" id="A0AAN6P9F9"/>
<feature type="domain" description="Heme haloperoxidase family profile" evidence="9">
    <location>
        <begin position="35"/>
        <end position="246"/>
    </location>
</feature>
<evidence type="ECO:0000256" key="2">
    <source>
        <dbReference type="ARBA" id="ARBA00022559"/>
    </source>
</evidence>
<keyword evidence="5" id="KW-0560">Oxidoreductase</keyword>
<dbReference type="PANTHER" id="PTHR33577">
    <property type="entry name" value="STERIGMATOCYSTIN BIOSYNTHESIS PEROXIDASE STCC-RELATED"/>
    <property type="match status" value="1"/>
</dbReference>
<dbReference type="GO" id="GO:0046872">
    <property type="term" value="F:metal ion binding"/>
    <property type="evidence" value="ECO:0007669"/>
    <property type="project" value="UniProtKB-KW"/>
</dbReference>
<evidence type="ECO:0000256" key="4">
    <source>
        <dbReference type="ARBA" id="ARBA00022723"/>
    </source>
</evidence>
<dbReference type="InterPro" id="IPR036851">
    <property type="entry name" value="Chloroperoxidase-like_sf"/>
</dbReference>
<sequence>MAPTIALKALTLFSHLFALVVRGIRTIAGRKRTLEDHLWRKPSSEDRRSPCPMLNALANHGYLPRDGKDISLARLITGLQDSINLAPDATLLVGLVGVKASTTGKRFTLHLDDLAKHGVIEHDGSLSRHDVHDPPPADNKTFAPEVWATTAAYLSQNESISIETAARARRARIAAAKEANPAFAMSKKDLQGSALETCAYLRVFGEGTRGRARWEQVKVLFEEERLPFEEGFKRSEKMITISDLLVLSGKLDAVPQEGTPSN</sequence>
<evidence type="ECO:0000256" key="7">
    <source>
        <dbReference type="ARBA" id="ARBA00025795"/>
    </source>
</evidence>
<comment type="similarity">
    <text evidence="7">Belongs to the chloroperoxidase family.</text>
</comment>
<feature type="signal peptide" evidence="8">
    <location>
        <begin position="1"/>
        <end position="18"/>
    </location>
</feature>